<evidence type="ECO:0000256" key="6">
    <source>
        <dbReference type="SAM" id="Phobius"/>
    </source>
</evidence>
<gene>
    <name evidence="9" type="ORF">I5907_15055</name>
</gene>
<sequence>MFKNYLNIAFRNLARHKVYSLINIAGLSIGLACSMLIILYVKDEVSYDQFHSNVNHIYRIVSRNERNGEERYNSNTGHLQGPRFKQNVPGLETFVRVQSGMEDVKLGNEIQSQSLLFVDSSFFSVFSFPLVEGNPKTCLTEPHSIVLSEDEAKKQFGNTSALGKTVMVKEDSTFVPYKVTAVSERCPQNSSIKFDVLLPFRSNEADAANNDNWYSYFLNTFVTVNPGSNVEAVEKQIQKFYIKDASATFTALNLKYGGPPDAKMETYFLQPFTDMHLNTQLPAQNGLSNQSNPVYSYILSGIALFILLIACINFVNLTVARSVKRAKEIGIRKVVGGDRRQLITQFLGESFVLCFLAFVMAIVLAIIVLPVFNDLANKKLAFSYLADARLVVGYIALFAVTSLLAGFYPALVLSGYKPVETLYSKFTLRGKNYLQKSLVVLQFALASFLIIATFTVYSQFDFLTHTDLGYDNTNIVKLQVNNLSHQKAALFKSELLKNANIVDAAAKNGGSWFTGAKIANDSSIQFAYETIDEHYLPMLKIPIVQGRNFSKDYPSDSISSILVNEAFVKKAGWKNPIGETVNFFYNNNEIYRVIGVVKDYHYAALNDTKIEPQVFTMKNSNDYGQVEVKIKPHTATEALKFLQSTFRQFFPMSPYQYVFKDEEYLKSYEAEEKWKQIILFGAVLTIFISCIGLFGLSVLSAEKRTKEIGIRKVLGASVQSIVTALSKDFLILVLIALIIAVPFAWIATNKWLEKYPYRISLSWELFAASGLMVICVALFTISFQSVKAAMSNPVKSLRTE</sequence>
<evidence type="ECO:0000256" key="1">
    <source>
        <dbReference type="ARBA" id="ARBA00004651"/>
    </source>
</evidence>
<dbReference type="InterPro" id="IPR003838">
    <property type="entry name" value="ABC3_permease_C"/>
</dbReference>
<evidence type="ECO:0000313" key="9">
    <source>
        <dbReference type="EMBL" id="MBG9377561.1"/>
    </source>
</evidence>
<keyword evidence="5 6" id="KW-0472">Membrane</keyword>
<evidence type="ECO:0000256" key="2">
    <source>
        <dbReference type="ARBA" id="ARBA00022475"/>
    </source>
</evidence>
<feature type="domain" description="ABC3 transporter permease C-terminal" evidence="7">
    <location>
        <begin position="302"/>
        <end position="416"/>
    </location>
</feature>
<dbReference type="PROSITE" id="PS51257">
    <property type="entry name" value="PROKAR_LIPOPROTEIN"/>
    <property type="match status" value="1"/>
</dbReference>
<name>A0A931GV94_9BACT</name>
<feature type="transmembrane region" description="Helical" evidence="6">
    <location>
        <begin position="437"/>
        <end position="457"/>
    </location>
</feature>
<feature type="transmembrane region" description="Helical" evidence="6">
    <location>
        <begin position="760"/>
        <end position="781"/>
    </location>
</feature>
<keyword evidence="2" id="KW-1003">Cell membrane</keyword>
<dbReference type="PANTHER" id="PTHR30572:SF18">
    <property type="entry name" value="ABC-TYPE MACROLIDE FAMILY EXPORT SYSTEM PERMEASE COMPONENT 2"/>
    <property type="match status" value="1"/>
</dbReference>
<feature type="domain" description="MacB-like periplasmic core" evidence="8">
    <location>
        <begin position="20"/>
        <end position="239"/>
    </location>
</feature>
<keyword evidence="4 6" id="KW-1133">Transmembrane helix</keyword>
<evidence type="ECO:0000256" key="4">
    <source>
        <dbReference type="ARBA" id="ARBA00022989"/>
    </source>
</evidence>
<organism evidence="9 10">
    <name type="scientific">Panacibacter microcysteis</name>
    <dbReference type="NCBI Taxonomy" id="2793269"/>
    <lineage>
        <taxon>Bacteria</taxon>
        <taxon>Pseudomonadati</taxon>
        <taxon>Bacteroidota</taxon>
        <taxon>Chitinophagia</taxon>
        <taxon>Chitinophagales</taxon>
        <taxon>Chitinophagaceae</taxon>
        <taxon>Panacibacter</taxon>
    </lineage>
</organism>
<dbReference type="GO" id="GO:0022857">
    <property type="term" value="F:transmembrane transporter activity"/>
    <property type="evidence" value="ECO:0007669"/>
    <property type="project" value="TreeGrafter"/>
</dbReference>
<feature type="transmembrane region" description="Helical" evidence="6">
    <location>
        <begin position="21"/>
        <end position="41"/>
    </location>
</feature>
<proteinExistence type="predicted"/>
<dbReference type="EMBL" id="JADWYR010000002">
    <property type="protein sequence ID" value="MBG9377561.1"/>
    <property type="molecule type" value="Genomic_DNA"/>
</dbReference>
<feature type="domain" description="ABC3 transporter permease C-terminal" evidence="7">
    <location>
        <begin position="680"/>
        <end position="792"/>
    </location>
</feature>
<feature type="transmembrane region" description="Helical" evidence="6">
    <location>
        <begin position="392"/>
        <end position="416"/>
    </location>
</feature>
<comment type="caution">
    <text evidence="9">The sequence shown here is derived from an EMBL/GenBank/DDBJ whole genome shotgun (WGS) entry which is preliminary data.</text>
</comment>
<keyword evidence="10" id="KW-1185">Reference proteome</keyword>
<keyword evidence="3 6" id="KW-0812">Transmembrane</keyword>
<dbReference type="PANTHER" id="PTHR30572">
    <property type="entry name" value="MEMBRANE COMPONENT OF TRANSPORTER-RELATED"/>
    <property type="match status" value="1"/>
</dbReference>
<feature type="transmembrane region" description="Helical" evidence="6">
    <location>
        <begin position="294"/>
        <end position="315"/>
    </location>
</feature>
<evidence type="ECO:0000259" key="7">
    <source>
        <dbReference type="Pfam" id="PF02687"/>
    </source>
</evidence>
<comment type="subcellular location">
    <subcellularLocation>
        <location evidence="1">Cell membrane</location>
        <topology evidence="1">Multi-pass membrane protein</topology>
    </subcellularLocation>
</comment>
<dbReference type="InterPro" id="IPR050250">
    <property type="entry name" value="Macrolide_Exporter_MacB"/>
</dbReference>
<feature type="transmembrane region" description="Helical" evidence="6">
    <location>
        <begin position="677"/>
        <end position="701"/>
    </location>
</feature>
<dbReference type="Pfam" id="PF02687">
    <property type="entry name" value="FtsX"/>
    <property type="match status" value="2"/>
</dbReference>
<accession>A0A931GV94</accession>
<reference evidence="9" key="1">
    <citation type="submission" date="2020-11" db="EMBL/GenBank/DDBJ databases">
        <title>Bacterial whole genome sequence for Panacibacter sp. DH6.</title>
        <authorList>
            <person name="Le V."/>
            <person name="Ko S."/>
            <person name="Ahn C.-Y."/>
            <person name="Oh H.-M."/>
        </authorList>
    </citation>
    <scope>NUCLEOTIDE SEQUENCE</scope>
    <source>
        <strain evidence="9">DH6</strain>
    </source>
</reference>
<dbReference type="InterPro" id="IPR025857">
    <property type="entry name" value="MacB_PCD"/>
</dbReference>
<evidence type="ECO:0000313" key="10">
    <source>
        <dbReference type="Proteomes" id="UP000628448"/>
    </source>
</evidence>
<protein>
    <submittedName>
        <fullName evidence="9">ABC transporter permease</fullName>
    </submittedName>
</protein>
<dbReference type="AlphaFoldDB" id="A0A931GV94"/>
<feature type="transmembrane region" description="Helical" evidence="6">
    <location>
        <begin position="729"/>
        <end position="748"/>
    </location>
</feature>
<feature type="transmembrane region" description="Helical" evidence="6">
    <location>
        <begin position="350"/>
        <end position="372"/>
    </location>
</feature>
<evidence type="ECO:0000256" key="3">
    <source>
        <dbReference type="ARBA" id="ARBA00022692"/>
    </source>
</evidence>
<dbReference type="RefSeq" id="WP_196991640.1">
    <property type="nucleotide sequence ID" value="NZ_JADWYR010000002.1"/>
</dbReference>
<dbReference type="Pfam" id="PF12704">
    <property type="entry name" value="MacB_PCD"/>
    <property type="match status" value="2"/>
</dbReference>
<feature type="domain" description="MacB-like periplasmic core" evidence="8">
    <location>
        <begin position="448"/>
        <end position="640"/>
    </location>
</feature>
<evidence type="ECO:0000256" key="5">
    <source>
        <dbReference type="ARBA" id="ARBA00023136"/>
    </source>
</evidence>
<dbReference type="Proteomes" id="UP000628448">
    <property type="component" value="Unassembled WGS sequence"/>
</dbReference>
<evidence type="ECO:0000259" key="8">
    <source>
        <dbReference type="Pfam" id="PF12704"/>
    </source>
</evidence>
<dbReference type="GO" id="GO:0005886">
    <property type="term" value="C:plasma membrane"/>
    <property type="evidence" value="ECO:0007669"/>
    <property type="project" value="UniProtKB-SubCell"/>
</dbReference>